<dbReference type="InterPro" id="IPR012132">
    <property type="entry name" value="GMC_OxRdtase"/>
</dbReference>
<dbReference type="SUPFAM" id="SSF51905">
    <property type="entry name" value="FAD/NAD(P)-binding domain"/>
    <property type="match status" value="1"/>
</dbReference>
<reference evidence="5" key="1">
    <citation type="submission" date="2022-12" db="EMBL/GenBank/DDBJ databases">
        <authorList>
            <person name="Petersen C."/>
        </authorList>
    </citation>
    <scope>NUCLEOTIDE SEQUENCE</scope>
    <source>
        <strain evidence="5">IBT 21472</strain>
    </source>
</reference>
<dbReference type="GO" id="GO:0050660">
    <property type="term" value="F:flavin adenine dinucleotide binding"/>
    <property type="evidence" value="ECO:0007669"/>
    <property type="project" value="InterPro"/>
</dbReference>
<sequence>MSVSLIAPLSRGSVRLADSSMNTPPLIDPQWLADPTDMDLTIQAVNRQREIWAELVNLGVAESEEYFLGIDMSSEAQIRDCIQRSMTTIYQASATCKSGQQKDPMAVVDSNARVFGVEGLRVVDASSLPFLPPNHPQSTIYAFAERIADEILQGSEVIFKKAKLRTILFENPSIRG</sequence>
<dbReference type="GO" id="GO:0016614">
    <property type="term" value="F:oxidoreductase activity, acting on CH-OH group of donors"/>
    <property type="evidence" value="ECO:0007669"/>
    <property type="project" value="InterPro"/>
</dbReference>
<comment type="similarity">
    <text evidence="2">Belongs to the GMC oxidoreductase family.</text>
</comment>
<keyword evidence="3" id="KW-0134">Cell wall</keyword>
<comment type="caution">
    <text evidence="5">The sequence shown here is derived from an EMBL/GenBank/DDBJ whole genome shotgun (WGS) entry which is preliminary data.</text>
</comment>
<keyword evidence="6" id="KW-1185">Reference proteome</keyword>
<name>A0A9W9PMM8_9EURO</name>
<organism evidence="5 6">
    <name type="scientific">Penicillium atrosanguineum</name>
    <dbReference type="NCBI Taxonomy" id="1132637"/>
    <lineage>
        <taxon>Eukaryota</taxon>
        <taxon>Fungi</taxon>
        <taxon>Dikarya</taxon>
        <taxon>Ascomycota</taxon>
        <taxon>Pezizomycotina</taxon>
        <taxon>Eurotiomycetes</taxon>
        <taxon>Eurotiomycetidae</taxon>
        <taxon>Eurotiales</taxon>
        <taxon>Aspergillaceae</taxon>
        <taxon>Penicillium</taxon>
    </lineage>
</organism>
<proteinExistence type="inferred from homology"/>
<dbReference type="Proteomes" id="UP001147746">
    <property type="component" value="Unassembled WGS sequence"/>
</dbReference>
<accession>A0A9W9PMM8</accession>
<dbReference type="GO" id="GO:0044550">
    <property type="term" value="P:secondary metabolite biosynthetic process"/>
    <property type="evidence" value="ECO:0007669"/>
    <property type="project" value="TreeGrafter"/>
</dbReference>
<evidence type="ECO:0000313" key="5">
    <source>
        <dbReference type="EMBL" id="KAJ5299890.1"/>
    </source>
</evidence>
<evidence type="ECO:0000256" key="1">
    <source>
        <dbReference type="ARBA" id="ARBA00004191"/>
    </source>
</evidence>
<dbReference type="SUPFAM" id="SSF54373">
    <property type="entry name" value="FAD-linked reductases, C-terminal domain"/>
    <property type="match status" value="1"/>
</dbReference>
<evidence type="ECO:0000256" key="3">
    <source>
        <dbReference type="ARBA" id="ARBA00022512"/>
    </source>
</evidence>
<evidence type="ECO:0000256" key="2">
    <source>
        <dbReference type="ARBA" id="ARBA00010790"/>
    </source>
</evidence>
<dbReference type="Pfam" id="PF05199">
    <property type="entry name" value="GMC_oxred_C"/>
    <property type="match status" value="1"/>
</dbReference>
<feature type="domain" description="Glucose-methanol-choline oxidoreductase C-terminal" evidence="4">
    <location>
        <begin position="8"/>
        <end position="144"/>
    </location>
</feature>
<comment type="subcellular location">
    <subcellularLocation>
        <location evidence="1">Secreted</location>
        <location evidence="1">Cell wall</location>
    </subcellularLocation>
</comment>
<evidence type="ECO:0000259" key="4">
    <source>
        <dbReference type="Pfam" id="PF05199"/>
    </source>
</evidence>
<dbReference type="PANTHER" id="PTHR11552:SF138">
    <property type="entry name" value="DEHYDROGENASE PKFF-RELATED"/>
    <property type="match status" value="1"/>
</dbReference>
<dbReference type="InterPro" id="IPR036188">
    <property type="entry name" value="FAD/NAD-bd_sf"/>
</dbReference>
<dbReference type="EMBL" id="JAPZBO010000010">
    <property type="protein sequence ID" value="KAJ5299890.1"/>
    <property type="molecule type" value="Genomic_DNA"/>
</dbReference>
<dbReference type="InterPro" id="IPR007867">
    <property type="entry name" value="GMC_OxRtase_C"/>
</dbReference>
<dbReference type="Gene3D" id="3.50.50.60">
    <property type="entry name" value="FAD/NAD(P)-binding domain"/>
    <property type="match status" value="1"/>
</dbReference>
<gene>
    <name evidence="5" type="ORF">N7476_011447</name>
</gene>
<protein>
    <submittedName>
        <fullName evidence="5">Glucose-methanol-choline oxidoreductase</fullName>
    </submittedName>
</protein>
<keyword evidence="3" id="KW-0964">Secreted</keyword>
<dbReference type="AlphaFoldDB" id="A0A9W9PMM8"/>
<reference evidence="5" key="2">
    <citation type="journal article" date="2023" name="IMA Fungus">
        <title>Comparative genomic study of the Penicillium genus elucidates a diverse pangenome and 15 lateral gene transfer events.</title>
        <authorList>
            <person name="Petersen C."/>
            <person name="Sorensen T."/>
            <person name="Nielsen M.R."/>
            <person name="Sondergaard T.E."/>
            <person name="Sorensen J.L."/>
            <person name="Fitzpatrick D.A."/>
            <person name="Frisvad J.C."/>
            <person name="Nielsen K.L."/>
        </authorList>
    </citation>
    <scope>NUCLEOTIDE SEQUENCE</scope>
    <source>
        <strain evidence="5">IBT 21472</strain>
    </source>
</reference>
<dbReference type="PANTHER" id="PTHR11552">
    <property type="entry name" value="GLUCOSE-METHANOL-CHOLINE GMC OXIDOREDUCTASE"/>
    <property type="match status" value="1"/>
</dbReference>
<evidence type="ECO:0000313" key="6">
    <source>
        <dbReference type="Proteomes" id="UP001147746"/>
    </source>
</evidence>